<dbReference type="GO" id="GO:0016887">
    <property type="term" value="F:ATP hydrolysis activity"/>
    <property type="evidence" value="ECO:0007669"/>
    <property type="project" value="InterPro"/>
</dbReference>
<comment type="caution">
    <text evidence="5">The sequence shown here is derived from an EMBL/GenBank/DDBJ whole genome shotgun (WGS) entry which is preliminary data.</text>
</comment>
<dbReference type="AlphaFoldDB" id="A0A5C8K2Y7"/>
<evidence type="ECO:0000259" key="4">
    <source>
        <dbReference type="PROSITE" id="PS50893"/>
    </source>
</evidence>
<reference evidence="5 6" key="1">
    <citation type="submission" date="2019-08" db="EMBL/GenBank/DDBJ databases">
        <authorList>
            <person name="Shi S."/>
        </authorList>
    </citation>
    <scope>NUCLEOTIDE SEQUENCE [LARGE SCALE GENOMIC DNA]</scope>
    <source>
        <strain evidence="5 6">GY10130</strain>
    </source>
</reference>
<accession>A0A5C8K2Y7</accession>
<gene>
    <name evidence="5" type="ORF">FVR03_13895</name>
</gene>
<dbReference type="OrthoDB" id="9801987at2"/>
<dbReference type="InterPro" id="IPR003439">
    <property type="entry name" value="ABC_transporter-like_ATP-bd"/>
</dbReference>
<keyword evidence="1" id="KW-0813">Transport</keyword>
<dbReference type="CDD" id="cd03230">
    <property type="entry name" value="ABC_DR_subfamily_A"/>
    <property type="match status" value="1"/>
</dbReference>
<dbReference type="GO" id="GO:0005524">
    <property type="term" value="F:ATP binding"/>
    <property type="evidence" value="ECO:0007669"/>
    <property type="project" value="UniProtKB-KW"/>
</dbReference>
<feature type="domain" description="ABC transporter" evidence="4">
    <location>
        <begin position="2"/>
        <end position="218"/>
    </location>
</feature>
<evidence type="ECO:0000313" key="5">
    <source>
        <dbReference type="EMBL" id="TXK44269.1"/>
    </source>
</evidence>
<dbReference type="SUPFAM" id="SSF52540">
    <property type="entry name" value="P-loop containing nucleoside triphosphate hydrolases"/>
    <property type="match status" value="1"/>
</dbReference>
<evidence type="ECO:0000256" key="2">
    <source>
        <dbReference type="ARBA" id="ARBA00022741"/>
    </source>
</evidence>
<dbReference type="EMBL" id="VRTY01000051">
    <property type="protein sequence ID" value="TXK44269.1"/>
    <property type="molecule type" value="Genomic_DNA"/>
</dbReference>
<dbReference type="InterPro" id="IPR027417">
    <property type="entry name" value="P-loop_NTPase"/>
</dbReference>
<dbReference type="InterPro" id="IPR003593">
    <property type="entry name" value="AAA+_ATPase"/>
</dbReference>
<dbReference type="Pfam" id="PF00005">
    <property type="entry name" value="ABC_tran"/>
    <property type="match status" value="1"/>
</dbReference>
<evidence type="ECO:0000256" key="1">
    <source>
        <dbReference type="ARBA" id="ARBA00022448"/>
    </source>
</evidence>
<dbReference type="PANTHER" id="PTHR42939">
    <property type="entry name" value="ABC TRANSPORTER ATP-BINDING PROTEIN ALBC-RELATED"/>
    <property type="match status" value="1"/>
</dbReference>
<protein>
    <submittedName>
        <fullName evidence="5">ATP-binding cassette domain-containing protein</fullName>
    </submittedName>
</protein>
<dbReference type="PANTHER" id="PTHR42939:SF1">
    <property type="entry name" value="ABC TRANSPORTER ATP-BINDING PROTEIN ALBC-RELATED"/>
    <property type="match status" value="1"/>
</dbReference>
<proteinExistence type="predicted"/>
<dbReference type="Gene3D" id="3.40.50.300">
    <property type="entry name" value="P-loop containing nucleotide triphosphate hydrolases"/>
    <property type="match status" value="1"/>
</dbReference>
<organism evidence="5 6">
    <name type="scientific">Pontibacter qinzhouensis</name>
    <dbReference type="NCBI Taxonomy" id="2603253"/>
    <lineage>
        <taxon>Bacteria</taxon>
        <taxon>Pseudomonadati</taxon>
        <taxon>Bacteroidota</taxon>
        <taxon>Cytophagia</taxon>
        <taxon>Cytophagales</taxon>
        <taxon>Hymenobacteraceae</taxon>
        <taxon>Pontibacter</taxon>
    </lineage>
</organism>
<dbReference type="RefSeq" id="WP_147922362.1">
    <property type="nucleotide sequence ID" value="NZ_VRTY01000051.1"/>
</dbReference>
<keyword evidence="6" id="KW-1185">Reference proteome</keyword>
<sequence>MIELRNLNVTYEQRPVLLGCNLQLAPGQVHGLVGLNGAGKTTLLNTLVGVVKPRQGEVLYNGLKLRHRQVGYLEASNYFYANITGQEYLGLFPNNSPTFNTDTWQQLLHLPLHQLIETYSTGMKKKLALLAVLKLDRDIVILDEPFNGLDMEASQLLKSIVLKLRERQKTIIITSHIFESLTSICDQIHYLDNGCIAETIEQSGFRHFEDRLFETIRKQQEELMQKVL</sequence>
<keyword evidence="3 5" id="KW-0067">ATP-binding</keyword>
<name>A0A5C8K2Y7_9BACT</name>
<keyword evidence="2" id="KW-0547">Nucleotide-binding</keyword>
<dbReference type="PROSITE" id="PS50893">
    <property type="entry name" value="ABC_TRANSPORTER_2"/>
    <property type="match status" value="1"/>
</dbReference>
<dbReference type="SMART" id="SM00382">
    <property type="entry name" value="AAA"/>
    <property type="match status" value="1"/>
</dbReference>
<evidence type="ECO:0000256" key="3">
    <source>
        <dbReference type="ARBA" id="ARBA00022840"/>
    </source>
</evidence>
<dbReference type="InterPro" id="IPR051782">
    <property type="entry name" value="ABC_Transporter_VariousFunc"/>
</dbReference>
<dbReference type="Proteomes" id="UP000321926">
    <property type="component" value="Unassembled WGS sequence"/>
</dbReference>
<evidence type="ECO:0000313" key="6">
    <source>
        <dbReference type="Proteomes" id="UP000321926"/>
    </source>
</evidence>